<sequence>MTSNDPGHINNLSRAHTNALKQTWIGLIDTISKETSLQGKQIADSVYGDELFRAVGYDNPDVLVLRWLRSRKWNVNASINHIMETLKWRHDWGVAEILANGERAVSQEEISTGKTYFMGRDRAGRPVCCIHPKEHIKGQFPHEFSEKLTVFCVETYRKLLQPPIEAVTIIFDMGGCETKNIDFHQIKFLITVIDKYYPDSLGLILVLNFPWIFNKSWMLVKSWLSPSVQKKVRFIRTAEELSEVIDLSVLPKRLFGTQPDFKFIPPTAEDEAMFNALRADTKGKAIAEAAHRDAVRNYLSITIQWLNGNENRNILLERKKARKQLRHAFEQLSPYISTRTHYHRVGVIKEPIFQVAYDKLVHGNDKEEPSVTFF</sequence>
<feature type="domain" description="CRAL-TRIO" evidence="1">
    <location>
        <begin position="117"/>
        <end position="262"/>
    </location>
</feature>
<evidence type="ECO:0000313" key="4">
    <source>
        <dbReference type="EMBL" id="CAF3757484.1"/>
    </source>
</evidence>
<dbReference type="InterPro" id="IPR011074">
    <property type="entry name" value="CRAL/TRIO_N_dom"/>
</dbReference>
<dbReference type="PROSITE" id="PS50191">
    <property type="entry name" value="CRAL_TRIO"/>
    <property type="match status" value="1"/>
</dbReference>
<dbReference type="InterPro" id="IPR052432">
    <property type="entry name" value="PITP/CRAL-TRIO"/>
</dbReference>
<reference evidence="2" key="1">
    <citation type="submission" date="2021-02" db="EMBL/GenBank/DDBJ databases">
        <authorList>
            <person name="Nowell W R."/>
        </authorList>
    </citation>
    <scope>NUCLEOTIDE SEQUENCE</scope>
</reference>
<accession>A0A814JF80</accession>
<evidence type="ECO:0000313" key="2">
    <source>
        <dbReference type="EMBL" id="CAF1036631.1"/>
    </source>
</evidence>
<evidence type="ECO:0000313" key="6">
    <source>
        <dbReference type="Proteomes" id="UP000663889"/>
    </source>
</evidence>
<dbReference type="Gene3D" id="3.40.525.10">
    <property type="entry name" value="CRAL-TRIO lipid binding domain"/>
    <property type="match status" value="1"/>
</dbReference>
<comment type="caution">
    <text evidence="2">The sequence shown here is derived from an EMBL/GenBank/DDBJ whole genome shotgun (WGS) entry which is preliminary data.</text>
</comment>
<dbReference type="SUPFAM" id="SSF46938">
    <property type="entry name" value="CRAL/TRIO N-terminal domain"/>
    <property type="match status" value="1"/>
</dbReference>
<dbReference type="Proteomes" id="UP000663823">
    <property type="component" value="Unassembled WGS sequence"/>
</dbReference>
<dbReference type="Proteomes" id="UP000663889">
    <property type="component" value="Unassembled WGS sequence"/>
</dbReference>
<dbReference type="EMBL" id="CAJNOO010000913">
    <property type="protein sequence ID" value="CAF1060451.1"/>
    <property type="molecule type" value="Genomic_DNA"/>
</dbReference>
<dbReference type="PANTHER" id="PTHR46590:SF1">
    <property type="entry name" value="PHOSPHATIDYLINOSITOL TRANSFER PROTEIN CSR1"/>
    <property type="match status" value="1"/>
</dbReference>
<organism evidence="2 6">
    <name type="scientific">Rotaria sordida</name>
    <dbReference type="NCBI Taxonomy" id="392033"/>
    <lineage>
        <taxon>Eukaryota</taxon>
        <taxon>Metazoa</taxon>
        <taxon>Spiralia</taxon>
        <taxon>Gnathifera</taxon>
        <taxon>Rotifera</taxon>
        <taxon>Eurotatoria</taxon>
        <taxon>Bdelloidea</taxon>
        <taxon>Philodinida</taxon>
        <taxon>Philodinidae</taxon>
        <taxon>Rotaria</taxon>
    </lineage>
</organism>
<dbReference type="Pfam" id="PF00650">
    <property type="entry name" value="CRAL_TRIO"/>
    <property type="match status" value="1"/>
</dbReference>
<dbReference type="Proteomes" id="UP000663874">
    <property type="component" value="Unassembled WGS sequence"/>
</dbReference>
<dbReference type="EMBL" id="CAJOBE010002148">
    <property type="protein sequence ID" value="CAF3802584.1"/>
    <property type="molecule type" value="Genomic_DNA"/>
</dbReference>
<dbReference type="Pfam" id="PF03765">
    <property type="entry name" value="CRAL_TRIO_N"/>
    <property type="match status" value="1"/>
</dbReference>
<dbReference type="CDD" id="cd00170">
    <property type="entry name" value="SEC14"/>
    <property type="match status" value="1"/>
</dbReference>
<dbReference type="OrthoDB" id="75724at2759"/>
<gene>
    <name evidence="5" type="ORF">FNK824_LOCUS15095</name>
    <name evidence="4" type="ORF">OTI717_LOCUS15928</name>
    <name evidence="3" type="ORF">RFH988_LOCUS17225</name>
    <name evidence="2" type="ORF">SEV965_LOCUS12600</name>
</gene>
<dbReference type="SUPFAM" id="SSF52087">
    <property type="entry name" value="CRAL/TRIO domain"/>
    <property type="match status" value="1"/>
</dbReference>
<dbReference type="PANTHER" id="PTHR46590">
    <property type="entry name" value="PHOSPHATIDYLINOSITOL TRANSFER PROTEIN CSR1-RELATED"/>
    <property type="match status" value="1"/>
</dbReference>
<proteinExistence type="predicted"/>
<dbReference type="Proteomes" id="UP000663882">
    <property type="component" value="Unassembled WGS sequence"/>
</dbReference>
<evidence type="ECO:0000313" key="5">
    <source>
        <dbReference type="EMBL" id="CAF3802584.1"/>
    </source>
</evidence>
<dbReference type="InterPro" id="IPR036273">
    <property type="entry name" value="CRAL/TRIO_N_dom_sf"/>
</dbReference>
<evidence type="ECO:0000259" key="1">
    <source>
        <dbReference type="PROSITE" id="PS50191"/>
    </source>
</evidence>
<dbReference type="InterPro" id="IPR036865">
    <property type="entry name" value="CRAL-TRIO_dom_sf"/>
</dbReference>
<dbReference type="SMART" id="SM00516">
    <property type="entry name" value="SEC14"/>
    <property type="match status" value="1"/>
</dbReference>
<dbReference type="AlphaFoldDB" id="A0A814JF80"/>
<dbReference type="InterPro" id="IPR001251">
    <property type="entry name" value="CRAL-TRIO_dom"/>
</dbReference>
<name>A0A814JF80_9BILA</name>
<protein>
    <recommendedName>
        <fullName evidence="1">CRAL-TRIO domain-containing protein</fullName>
    </recommendedName>
</protein>
<dbReference type="EMBL" id="CAJOAX010001934">
    <property type="protein sequence ID" value="CAF3757484.1"/>
    <property type="molecule type" value="Genomic_DNA"/>
</dbReference>
<dbReference type="SMART" id="SM01100">
    <property type="entry name" value="CRAL_TRIO_N"/>
    <property type="match status" value="1"/>
</dbReference>
<dbReference type="EMBL" id="CAJNOU010000574">
    <property type="protein sequence ID" value="CAF1036631.1"/>
    <property type="molecule type" value="Genomic_DNA"/>
</dbReference>
<evidence type="ECO:0000313" key="3">
    <source>
        <dbReference type="EMBL" id="CAF1060451.1"/>
    </source>
</evidence>